<evidence type="ECO:0000256" key="9">
    <source>
        <dbReference type="HAMAP-Rule" id="MF_00161"/>
    </source>
</evidence>
<dbReference type="PANTHER" id="PTHR33695">
    <property type="entry name" value="LIPOPROTEIN SIGNAL PEPTIDASE"/>
    <property type="match status" value="1"/>
</dbReference>
<dbReference type="HAMAP" id="MF_00161">
    <property type="entry name" value="LspA"/>
    <property type="match status" value="1"/>
</dbReference>
<feature type="active site" evidence="9">
    <location>
        <position position="148"/>
    </location>
</feature>
<evidence type="ECO:0000313" key="12">
    <source>
        <dbReference type="Proteomes" id="UP000477680"/>
    </source>
</evidence>
<keyword evidence="6 9" id="KW-0378">Hydrolase</keyword>
<feature type="transmembrane region" description="Helical" evidence="9">
    <location>
        <begin position="158"/>
        <end position="178"/>
    </location>
</feature>
<sequence>MSAAIAPIQHSVAAASRTSTAPGSSAVLRNLLWPAGWYLLALTVVVLDQLTKGLADQYLQYGTPVPLTPWFNLTLQYNSGAAFSFLSDAGGWQRYLFSVVAGMISLVLIVWLSRLSRGQYLLGLALALILGGAIGNLWDRLVLGHVIDFISVHYGGYYFPAFNLADSAITVGAVCMILDSFMVRGQADAA</sequence>
<dbReference type="EMBL" id="CP048711">
    <property type="protein sequence ID" value="QIB66345.1"/>
    <property type="molecule type" value="Genomic_DNA"/>
</dbReference>
<keyword evidence="4 9" id="KW-0812">Transmembrane</keyword>
<accession>A0A6C0U7E7</accession>
<keyword evidence="3 9" id="KW-0645">Protease</keyword>
<dbReference type="GO" id="GO:0005886">
    <property type="term" value="C:plasma membrane"/>
    <property type="evidence" value="ECO:0007669"/>
    <property type="project" value="UniProtKB-SubCell"/>
</dbReference>
<keyword evidence="5 9" id="KW-0064">Aspartyl protease</keyword>
<organism evidence="11 12">
    <name type="scientific">Kineobactrum salinum</name>
    <dbReference type="NCBI Taxonomy" id="2708301"/>
    <lineage>
        <taxon>Bacteria</taxon>
        <taxon>Pseudomonadati</taxon>
        <taxon>Pseudomonadota</taxon>
        <taxon>Gammaproteobacteria</taxon>
        <taxon>Cellvibrionales</taxon>
        <taxon>Halieaceae</taxon>
        <taxon>Kineobactrum</taxon>
    </lineage>
</organism>
<evidence type="ECO:0000313" key="11">
    <source>
        <dbReference type="EMBL" id="QIB66345.1"/>
    </source>
</evidence>
<proteinExistence type="inferred from homology"/>
<evidence type="ECO:0000256" key="6">
    <source>
        <dbReference type="ARBA" id="ARBA00022801"/>
    </source>
</evidence>
<evidence type="ECO:0000256" key="3">
    <source>
        <dbReference type="ARBA" id="ARBA00022670"/>
    </source>
</evidence>
<dbReference type="PRINTS" id="PR00781">
    <property type="entry name" value="LIPOSIGPTASE"/>
</dbReference>
<feature type="transmembrane region" description="Helical" evidence="9">
    <location>
        <begin position="95"/>
        <end position="113"/>
    </location>
</feature>
<dbReference type="Pfam" id="PF01252">
    <property type="entry name" value="Peptidase_A8"/>
    <property type="match status" value="1"/>
</dbReference>
<gene>
    <name evidence="9 11" type="primary">lspA</name>
    <name evidence="11" type="ORF">G3T16_13965</name>
</gene>
<dbReference type="AlphaFoldDB" id="A0A6C0U7E7"/>
<feature type="active site" evidence="9">
    <location>
        <position position="166"/>
    </location>
</feature>
<reference evidence="11 12" key="1">
    <citation type="submission" date="2020-02" db="EMBL/GenBank/DDBJ databases">
        <title>Genome sequencing for Kineobactrum sp. M2.</title>
        <authorList>
            <person name="Park S.-J."/>
        </authorList>
    </citation>
    <scope>NUCLEOTIDE SEQUENCE [LARGE SCALE GENOMIC DNA]</scope>
    <source>
        <strain evidence="11 12">M2</strain>
    </source>
</reference>
<comment type="subcellular location">
    <subcellularLocation>
        <location evidence="9">Cell membrane</location>
        <topology evidence="9">Multi-pass membrane protein</topology>
    </subcellularLocation>
</comment>
<dbReference type="GO" id="GO:0004190">
    <property type="term" value="F:aspartic-type endopeptidase activity"/>
    <property type="evidence" value="ECO:0007669"/>
    <property type="project" value="UniProtKB-UniRule"/>
</dbReference>
<dbReference type="UniPathway" id="UPA00665"/>
<comment type="catalytic activity">
    <reaction evidence="9">
        <text>Release of signal peptides from bacterial membrane prolipoproteins. Hydrolyzes -Xaa-Yaa-Zaa-|-(S,diacylglyceryl)Cys-, in which Xaa is hydrophobic (preferably Leu), and Yaa (Ala or Ser) and Zaa (Gly or Ala) have small, neutral side chains.</text>
        <dbReference type="EC" id="3.4.23.36"/>
    </reaction>
</comment>
<dbReference type="PANTHER" id="PTHR33695:SF1">
    <property type="entry name" value="LIPOPROTEIN SIGNAL PEPTIDASE"/>
    <property type="match status" value="1"/>
</dbReference>
<evidence type="ECO:0000256" key="7">
    <source>
        <dbReference type="ARBA" id="ARBA00022989"/>
    </source>
</evidence>
<dbReference type="KEGG" id="kim:G3T16_13965"/>
<comment type="pathway">
    <text evidence="9">Protein modification; lipoprotein biosynthesis (signal peptide cleavage).</text>
</comment>
<dbReference type="Proteomes" id="UP000477680">
    <property type="component" value="Chromosome"/>
</dbReference>
<evidence type="ECO:0000256" key="1">
    <source>
        <dbReference type="ARBA" id="ARBA00006139"/>
    </source>
</evidence>
<evidence type="ECO:0000256" key="5">
    <source>
        <dbReference type="ARBA" id="ARBA00022750"/>
    </source>
</evidence>
<name>A0A6C0U7E7_9GAMM</name>
<comment type="similarity">
    <text evidence="1 9 10">Belongs to the peptidase A8 family.</text>
</comment>
<keyword evidence="12" id="KW-1185">Reference proteome</keyword>
<feature type="transmembrane region" description="Helical" evidence="9">
    <location>
        <begin position="120"/>
        <end position="138"/>
    </location>
</feature>
<keyword evidence="7 9" id="KW-1133">Transmembrane helix</keyword>
<evidence type="ECO:0000256" key="10">
    <source>
        <dbReference type="RuleBase" id="RU004181"/>
    </source>
</evidence>
<protein>
    <recommendedName>
        <fullName evidence="9">Lipoprotein signal peptidase</fullName>
        <ecNumber evidence="9">3.4.23.36</ecNumber>
    </recommendedName>
    <alternativeName>
        <fullName evidence="9">Prolipoprotein signal peptidase</fullName>
    </alternativeName>
    <alternativeName>
        <fullName evidence="9">Signal peptidase II</fullName>
        <shortName evidence="9">SPase II</shortName>
    </alternativeName>
</protein>
<dbReference type="NCBIfam" id="TIGR00077">
    <property type="entry name" value="lspA"/>
    <property type="match status" value="1"/>
</dbReference>
<keyword evidence="2 9" id="KW-1003">Cell membrane</keyword>
<keyword evidence="8 9" id="KW-0472">Membrane</keyword>
<dbReference type="InterPro" id="IPR001872">
    <property type="entry name" value="Peptidase_A8"/>
</dbReference>
<evidence type="ECO:0000256" key="2">
    <source>
        <dbReference type="ARBA" id="ARBA00022475"/>
    </source>
</evidence>
<evidence type="ECO:0000256" key="4">
    <source>
        <dbReference type="ARBA" id="ARBA00022692"/>
    </source>
</evidence>
<dbReference type="EC" id="3.4.23.36" evidence="9"/>
<evidence type="ECO:0000256" key="8">
    <source>
        <dbReference type="ARBA" id="ARBA00023136"/>
    </source>
</evidence>
<dbReference type="GO" id="GO:0006508">
    <property type="term" value="P:proteolysis"/>
    <property type="evidence" value="ECO:0007669"/>
    <property type="project" value="UniProtKB-KW"/>
</dbReference>
<keyword evidence="11" id="KW-0449">Lipoprotein</keyword>
<feature type="transmembrane region" description="Helical" evidence="9">
    <location>
        <begin position="27"/>
        <end position="47"/>
    </location>
</feature>
<comment type="function">
    <text evidence="9">This protein specifically catalyzes the removal of signal peptides from prolipoproteins.</text>
</comment>